<dbReference type="InterPro" id="IPR017853">
    <property type="entry name" value="GH"/>
</dbReference>
<organism evidence="2 3">
    <name type="scientific">Cyclotella cryptica</name>
    <dbReference type="NCBI Taxonomy" id="29204"/>
    <lineage>
        <taxon>Eukaryota</taxon>
        <taxon>Sar</taxon>
        <taxon>Stramenopiles</taxon>
        <taxon>Ochrophyta</taxon>
        <taxon>Bacillariophyta</taxon>
        <taxon>Coscinodiscophyceae</taxon>
        <taxon>Thalassiosirophycidae</taxon>
        <taxon>Stephanodiscales</taxon>
        <taxon>Stephanodiscaceae</taxon>
        <taxon>Cyclotella</taxon>
    </lineage>
</organism>
<proteinExistence type="predicted"/>
<feature type="chain" id="PRO_5044746258" description="GH18 domain-containing protein" evidence="1">
    <location>
        <begin position="23"/>
        <end position="543"/>
    </location>
</feature>
<evidence type="ECO:0000313" key="2">
    <source>
        <dbReference type="EMBL" id="KAL3798157.1"/>
    </source>
</evidence>
<keyword evidence="1" id="KW-0732">Signal</keyword>
<evidence type="ECO:0000256" key="1">
    <source>
        <dbReference type="SAM" id="SignalP"/>
    </source>
</evidence>
<sequence>MMNSKYWFPAVLSLALAIGVSAQINTTYNANHGADSRLIAYMSNFQGCPDSNQIDAYSHIGFGKEDQLSTALVDVVDAQNFDGIDIEYDYCYDIAGTQSGKCNQTTSAYSDSAAQLFLNNLTSMLRTKLDALQERNGYNHSRYELIHSPMDVDLDPSSKYYQILKNRSSDLDFLMPHFYNGTRPISDGVAGSQNDSVSAASIFENLANDVFSRSPNKVVFGFCITCFSTQAAQGTQAVTVLQDLKNYTPSGGTNGDFECNGGASFWRVDNDYTWTFLPAPFNYHQLTMGGCWNYDACVALLDDTCTNALWYPDWEGVNAGCLQDGNEPFYMTRNGYLFNVRSDCCDQFYWWNYDACMSINTGTASTIVSPVSALYYPDWEGANAGCLNDGKEPEYIANNPTLWMYKTLSECCKVTIAGSSPKCMSAATAPTPTASVPLPGSGLYYPDWEGANTGCLNDGQEPEYMASNPTLWMYTTLSECCEMNYAWSLSRCDPSKFTQSNRWCMSWSSNKCVQGCESWDYKYNSKIECCTQRMWWDKTACMA</sequence>
<name>A0ABD3QDF1_9STRA</name>
<dbReference type="EMBL" id="JABMIG020000048">
    <property type="protein sequence ID" value="KAL3798157.1"/>
    <property type="molecule type" value="Genomic_DNA"/>
</dbReference>
<dbReference type="Proteomes" id="UP001516023">
    <property type="component" value="Unassembled WGS sequence"/>
</dbReference>
<comment type="caution">
    <text evidence="2">The sequence shown here is derived from an EMBL/GenBank/DDBJ whole genome shotgun (WGS) entry which is preliminary data.</text>
</comment>
<feature type="signal peptide" evidence="1">
    <location>
        <begin position="1"/>
        <end position="22"/>
    </location>
</feature>
<reference evidence="2 3" key="1">
    <citation type="journal article" date="2020" name="G3 (Bethesda)">
        <title>Improved Reference Genome for Cyclotella cryptica CCMP332, a Model for Cell Wall Morphogenesis, Salinity Adaptation, and Lipid Production in Diatoms (Bacillariophyta).</title>
        <authorList>
            <person name="Roberts W.R."/>
            <person name="Downey K.M."/>
            <person name="Ruck E.C."/>
            <person name="Traller J.C."/>
            <person name="Alverson A.J."/>
        </authorList>
    </citation>
    <scope>NUCLEOTIDE SEQUENCE [LARGE SCALE GENOMIC DNA]</scope>
    <source>
        <strain evidence="2 3">CCMP332</strain>
    </source>
</reference>
<dbReference type="Gene3D" id="3.20.20.80">
    <property type="entry name" value="Glycosidases"/>
    <property type="match status" value="1"/>
</dbReference>
<evidence type="ECO:0008006" key="4">
    <source>
        <dbReference type="Google" id="ProtNLM"/>
    </source>
</evidence>
<gene>
    <name evidence="2" type="ORF">HJC23_005718</name>
</gene>
<keyword evidence="3" id="KW-1185">Reference proteome</keyword>
<protein>
    <recommendedName>
        <fullName evidence="4">GH18 domain-containing protein</fullName>
    </recommendedName>
</protein>
<dbReference type="AlphaFoldDB" id="A0ABD3QDF1"/>
<dbReference type="SUPFAM" id="SSF51445">
    <property type="entry name" value="(Trans)glycosidases"/>
    <property type="match status" value="1"/>
</dbReference>
<accession>A0ABD3QDF1</accession>
<evidence type="ECO:0000313" key="3">
    <source>
        <dbReference type="Proteomes" id="UP001516023"/>
    </source>
</evidence>